<dbReference type="PANTHER" id="PTHR42798">
    <property type="entry name" value="LIPOPROTEIN-RELEASING SYSTEM ATP-BINDING PROTEIN LOLD"/>
    <property type="match status" value="1"/>
</dbReference>
<keyword evidence="2" id="KW-0067">ATP-binding</keyword>
<dbReference type="EMBL" id="AODF01000009">
    <property type="protein sequence ID" value="EUJ32795.1"/>
    <property type="molecule type" value="Genomic_DNA"/>
</dbReference>
<organism evidence="2 3">
    <name type="scientific">Listeria floridensis FSL S10-1187</name>
    <dbReference type="NCBI Taxonomy" id="1265817"/>
    <lineage>
        <taxon>Bacteria</taxon>
        <taxon>Bacillati</taxon>
        <taxon>Bacillota</taxon>
        <taxon>Bacilli</taxon>
        <taxon>Bacillales</taxon>
        <taxon>Listeriaceae</taxon>
        <taxon>Listeria</taxon>
    </lineage>
</organism>
<proteinExistence type="predicted"/>
<feature type="domain" description="ABC transporter" evidence="1">
    <location>
        <begin position="22"/>
        <end position="110"/>
    </location>
</feature>
<keyword evidence="3" id="KW-1185">Reference proteome</keyword>
<name>A0ABN0RGA1_9LIST</name>
<dbReference type="PANTHER" id="PTHR42798:SF6">
    <property type="entry name" value="CELL DIVISION ATP-BINDING PROTEIN FTSE"/>
    <property type="match status" value="1"/>
</dbReference>
<evidence type="ECO:0000313" key="3">
    <source>
        <dbReference type="Proteomes" id="UP000019249"/>
    </source>
</evidence>
<dbReference type="GO" id="GO:0005524">
    <property type="term" value="F:ATP binding"/>
    <property type="evidence" value="ECO:0007669"/>
    <property type="project" value="UniProtKB-KW"/>
</dbReference>
<keyword evidence="2" id="KW-0547">Nucleotide-binding</keyword>
<reference evidence="2 3" key="1">
    <citation type="journal article" date="2014" name="Int. J. Syst. Evol. Microbiol.">
        <title>Listeria floridensis sp. nov., Listeria aquatica sp. nov., Listeria cornellensis sp. nov., Listeria riparia sp. nov. and Listeria grandensis sp. nov., from agricultural and natural environments.</title>
        <authorList>
            <person name="den Bakker H.C."/>
            <person name="Warchocki S."/>
            <person name="Wright E.M."/>
            <person name="Allred A.F."/>
            <person name="Ahlstrom C."/>
            <person name="Manuel C.S."/>
            <person name="Stasiewicz M.J."/>
            <person name="Burrell A."/>
            <person name="Roof S."/>
            <person name="Strawn L."/>
            <person name="Fortes E.D."/>
            <person name="Nightingale K.K."/>
            <person name="Kephart D."/>
            <person name="Wiedmann M."/>
        </authorList>
    </citation>
    <scope>NUCLEOTIDE SEQUENCE [LARGE SCALE GENOMIC DNA]</scope>
    <source>
        <strain evidence="2 3">FSL S10-1187</strain>
    </source>
</reference>
<dbReference type="SUPFAM" id="SSF52540">
    <property type="entry name" value="P-loop containing nucleoside triphosphate hydrolases"/>
    <property type="match status" value="1"/>
</dbReference>
<dbReference type="InterPro" id="IPR027417">
    <property type="entry name" value="P-loop_NTPase"/>
</dbReference>
<gene>
    <name evidence="2" type="ORF">MFLO_05839</name>
</gene>
<evidence type="ECO:0000259" key="1">
    <source>
        <dbReference type="Pfam" id="PF00005"/>
    </source>
</evidence>
<protein>
    <submittedName>
        <fullName evidence="2">ABC transporter ATP-binding protein YclH</fullName>
    </submittedName>
</protein>
<dbReference type="Proteomes" id="UP000019249">
    <property type="component" value="Unassembled WGS sequence"/>
</dbReference>
<comment type="caution">
    <text evidence="2">The sequence shown here is derived from an EMBL/GenBank/DDBJ whole genome shotgun (WGS) entry which is preliminary data.</text>
</comment>
<dbReference type="Pfam" id="PF00005">
    <property type="entry name" value="ABC_tran"/>
    <property type="match status" value="1"/>
</dbReference>
<dbReference type="InterPro" id="IPR003439">
    <property type="entry name" value="ABC_transporter-like_ATP-bd"/>
</dbReference>
<evidence type="ECO:0000313" key="2">
    <source>
        <dbReference type="EMBL" id="EUJ32795.1"/>
    </source>
</evidence>
<sequence length="129" mass="14693">MKKILTFEDVGYWYKTKEESILENINYSFEEETFYTVVGSSGSGKTTFLSLAAGLDRPKSGGIFYEGSSLEQIGLSNYRNKFVSVVFQSYNLLTYMTALQNVMTAMEITKVSHPNKKRFCAFDARKSRD</sequence>
<accession>A0ABN0RGA1</accession>
<dbReference type="Gene3D" id="3.40.50.300">
    <property type="entry name" value="P-loop containing nucleotide triphosphate hydrolases"/>
    <property type="match status" value="1"/>
</dbReference>